<keyword evidence="2" id="KW-0732">Signal</keyword>
<sequence length="388" mass="46312">MIALKDLPIMQILLIFLIDLVTSYPSNIYGTKRYGRYRSTVDPIDPYETTYVRTQRYPYTYYPNYAQAYPDDYYYTPDAYPIYYIYPRTSNYDLYQAGLPYYYQEMQPARSKYDYYNYVDPTINDQERIVQDMEREQRERSQPIGHEIRYENDYNLEGDSNVDETNAAFLNNLMMQQMFQGTDKPSKEKGPYYDQYPYDYAVDETSDVITIPSKWDDVPYDRPVNVEDEDVKELKELPKKQKQRKNRDRKQRRQRVKPNNGLVKRSQDDVVVYTDRKPVIKDVLITEPPVPSTEGPRRDVRGQKEEVLMRPATPVRHPFSESVLGMINQQEERKRSPSVYDTIRKMLEMEKKYEDEHPDEELQEPMKKRIVSSEDSLTRQLSVLKKAQ</sequence>
<protein>
    <submittedName>
        <fullName evidence="4">Uncharacterized protein LOC115879029</fullName>
    </submittedName>
</protein>
<dbReference type="GeneID" id="115879029"/>
<name>A0A6J2XJ66_SITOR</name>
<proteinExistence type="predicted"/>
<feature type="signal peptide" evidence="2">
    <location>
        <begin position="1"/>
        <end position="23"/>
    </location>
</feature>
<dbReference type="Proteomes" id="UP000504635">
    <property type="component" value="Unplaced"/>
</dbReference>
<gene>
    <name evidence="4" type="primary">LOC115879029</name>
</gene>
<dbReference type="RefSeq" id="XP_030751518.1">
    <property type="nucleotide sequence ID" value="XM_030895658.1"/>
</dbReference>
<feature type="chain" id="PRO_5026866784" evidence="2">
    <location>
        <begin position="24"/>
        <end position="388"/>
    </location>
</feature>
<evidence type="ECO:0000313" key="4">
    <source>
        <dbReference type="RefSeq" id="XP_030751518.1"/>
    </source>
</evidence>
<dbReference type="OrthoDB" id="6604460at2759"/>
<organism evidence="3 4">
    <name type="scientific">Sitophilus oryzae</name>
    <name type="common">Rice weevil</name>
    <name type="synonym">Curculio oryzae</name>
    <dbReference type="NCBI Taxonomy" id="7048"/>
    <lineage>
        <taxon>Eukaryota</taxon>
        <taxon>Metazoa</taxon>
        <taxon>Ecdysozoa</taxon>
        <taxon>Arthropoda</taxon>
        <taxon>Hexapoda</taxon>
        <taxon>Insecta</taxon>
        <taxon>Pterygota</taxon>
        <taxon>Neoptera</taxon>
        <taxon>Endopterygota</taxon>
        <taxon>Coleoptera</taxon>
        <taxon>Polyphaga</taxon>
        <taxon>Cucujiformia</taxon>
        <taxon>Curculionidae</taxon>
        <taxon>Dryophthorinae</taxon>
        <taxon>Sitophilus</taxon>
    </lineage>
</organism>
<feature type="region of interest" description="Disordered" evidence="1">
    <location>
        <begin position="229"/>
        <end position="268"/>
    </location>
</feature>
<dbReference type="InParanoid" id="A0A6J2XJ66"/>
<keyword evidence="3" id="KW-1185">Reference proteome</keyword>
<reference evidence="4" key="1">
    <citation type="submission" date="2025-08" db="UniProtKB">
        <authorList>
            <consortium name="RefSeq"/>
        </authorList>
    </citation>
    <scope>IDENTIFICATION</scope>
    <source>
        <tissue evidence="4">Gonads</tissue>
    </source>
</reference>
<evidence type="ECO:0000256" key="2">
    <source>
        <dbReference type="SAM" id="SignalP"/>
    </source>
</evidence>
<dbReference type="KEGG" id="soy:115879029"/>
<feature type="compositionally biased region" description="Basic residues" evidence="1">
    <location>
        <begin position="240"/>
        <end position="256"/>
    </location>
</feature>
<feature type="region of interest" description="Disordered" evidence="1">
    <location>
        <begin position="351"/>
        <end position="388"/>
    </location>
</feature>
<accession>A0A6J2XJ66</accession>
<dbReference type="AlphaFoldDB" id="A0A6J2XJ66"/>
<evidence type="ECO:0000313" key="3">
    <source>
        <dbReference type="Proteomes" id="UP000504635"/>
    </source>
</evidence>
<evidence type="ECO:0000256" key="1">
    <source>
        <dbReference type="SAM" id="MobiDB-lite"/>
    </source>
</evidence>